<proteinExistence type="predicted"/>
<keyword evidence="1" id="KW-0812">Transmembrane</keyword>
<feature type="non-terminal residue" evidence="2">
    <location>
        <position position="1"/>
    </location>
</feature>
<dbReference type="Proteomes" id="UP000324800">
    <property type="component" value="Unassembled WGS sequence"/>
</dbReference>
<comment type="caution">
    <text evidence="2">The sequence shown here is derived from an EMBL/GenBank/DDBJ whole genome shotgun (WGS) entry which is preliminary data.</text>
</comment>
<organism evidence="2 3">
    <name type="scientific">Streblomastix strix</name>
    <dbReference type="NCBI Taxonomy" id="222440"/>
    <lineage>
        <taxon>Eukaryota</taxon>
        <taxon>Metamonada</taxon>
        <taxon>Preaxostyla</taxon>
        <taxon>Oxymonadida</taxon>
        <taxon>Streblomastigidae</taxon>
        <taxon>Streblomastix</taxon>
    </lineage>
</organism>
<keyword evidence="1" id="KW-0472">Membrane</keyword>
<dbReference type="EMBL" id="SNRW01010294">
    <property type="protein sequence ID" value="KAA6376773.1"/>
    <property type="molecule type" value="Genomic_DNA"/>
</dbReference>
<sequence>LYGHLQGRGDNNDELRFVTSALRQDIIEGGMQMSQYNLNESLSLINLSINVLVYVVIGCSAVQLLMVLINSLPWTNDVVRATTQSQKLIQLLPSDESESHGEHGVEKEMVLIPSMMTGYSPLDTGRQRILEAGIQLIDAIKDKETLQTINSSYQQLVNATFKQFQDEERDMLKREYRGSMNVTQEKILESGSGGRGVKIDVEDEEIDNDVEDHNDQNYHDEITCTNDQALKFAINPNSDPNQHNYRTHAREHLIIRQRLTILGDQLHVHTDGGASRMIARRNIIRLYDVHFSNADHAYAAVIPDSEKTQVDIVTNNN</sequence>
<gene>
    <name evidence="2" type="ORF">EZS28_027702</name>
</gene>
<protein>
    <submittedName>
        <fullName evidence="2">Uncharacterized protein</fullName>
    </submittedName>
</protein>
<evidence type="ECO:0000313" key="2">
    <source>
        <dbReference type="EMBL" id="KAA6376773.1"/>
    </source>
</evidence>
<accession>A0A5J4V2U7</accession>
<name>A0A5J4V2U7_9EUKA</name>
<feature type="transmembrane region" description="Helical" evidence="1">
    <location>
        <begin position="51"/>
        <end position="72"/>
    </location>
</feature>
<dbReference type="AlphaFoldDB" id="A0A5J4V2U7"/>
<keyword evidence="1" id="KW-1133">Transmembrane helix</keyword>
<evidence type="ECO:0000313" key="3">
    <source>
        <dbReference type="Proteomes" id="UP000324800"/>
    </source>
</evidence>
<evidence type="ECO:0000256" key="1">
    <source>
        <dbReference type="SAM" id="Phobius"/>
    </source>
</evidence>
<reference evidence="2 3" key="1">
    <citation type="submission" date="2019-03" db="EMBL/GenBank/DDBJ databases">
        <title>Single cell metagenomics reveals metabolic interactions within the superorganism composed of flagellate Streblomastix strix and complex community of Bacteroidetes bacteria on its surface.</title>
        <authorList>
            <person name="Treitli S.C."/>
            <person name="Kolisko M."/>
            <person name="Husnik F."/>
            <person name="Keeling P."/>
            <person name="Hampl V."/>
        </authorList>
    </citation>
    <scope>NUCLEOTIDE SEQUENCE [LARGE SCALE GENOMIC DNA]</scope>
    <source>
        <strain evidence="2">ST1C</strain>
    </source>
</reference>